<sequence length="870" mass="94474">MGYRTTGRVGNVPGVHIAMFMDYHPATLGGVQTAVAALRRGLERAGHRVTVFVAPLSGTAPPATEADDGVIELAPLAGAVVNGFPMVLPTARNAALIDAAFAARGPVDLVHTHTTYGVAIAGMKAARRHRIPLVHTAQSRDDAFIEHTAPAPYLSALALRILHGRFVTHPVQMPRGAQSRAARHAWHTIVGQGQAADRVIAPTRHFADLLLDHGLTRPIRVVSNGVDDTLLDNRHPVERDDGGPLRLIWCGRLSAEKRLLESIDAVRRVPDCTLDVYGEGELFERAAAVVAEHGLADRITLHGRVSQEQCLDAMSAADALLFPSWGFDTQGMVLLEAIATGLPVLYCDPDLSESVPAGGGLRAGDASPAAMAEAIGLLVKDRTKLLAMRAEMARHRDSVRQSGRIDAIVEIYHQARADTEPAAQPPVPQRLSEVPTAPGALPLIGHSLRALRDASGFVTSLAELGPIVRIRFGRKTGYVLTTPELVREVGLGDAELNRDDLREAIADVAGGSVNVLRGAEHKLRRRMIAPALRQSRLAEYTVTAAGLADTWSAALPAGGRVDLMDEAHGLVLDTVSSTLFTAEFSETARRRIRDNVPWLLSQVILRTALPPQIRRLRVIANRRWERKARHLRAAIGAAITEYRRRDEDFNDVVSALIRHTDPETGARLSDDHIIDEAILMLAGGVGSMASLTGWLWHEVMRRPDVAERIRAELDEVVGAGPVHAEHIAELTYLKQVVSETLRFWGPWISAGNASGPVTVGGLTIPDGTAIMFSPYLVQHDPRHFPNPEAFDPDRWSPGRVAEIDKQANLSFGVGRRRCLGDHFALLEITLASAALLARWRPEPDPAYVVRASNRDFVLSPSAIPVTLYRR</sequence>
<dbReference type="Gene3D" id="1.10.630.10">
    <property type="entry name" value="Cytochrome P450"/>
    <property type="match status" value="1"/>
</dbReference>
<dbReference type="Gene3D" id="3.40.50.2000">
    <property type="entry name" value="Glycogen Phosphorylase B"/>
    <property type="match status" value="2"/>
</dbReference>
<feature type="domain" description="Glycosyltransferase subfamily 4-like N-terminal" evidence="6">
    <location>
        <begin position="29"/>
        <end position="228"/>
    </location>
</feature>
<evidence type="ECO:0000259" key="6">
    <source>
        <dbReference type="Pfam" id="PF13439"/>
    </source>
</evidence>
<proteinExistence type="inferred from homology"/>
<dbReference type="EMBL" id="UGRU01000001">
    <property type="protein sequence ID" value="SUA42364.1"/>
    <property type="molecule type" value="Genomic_DNA"/>
</dbReference>
<keyword evidence="5" id="KW-0408">Iron</keyword>
<evidence type="ECO:0000256" key="2">
    <source>
        <dbReference type="ARBA" id="ARBA00010617"/>
    </source>
</evidence>
<keyword evidence="7" id="KW-0560">Oxidoreductase</keyword>
<dbReference type="PROSITE" id="PS00086">
    <property type="entry name" value="CYTOCHROME_P450"/>
    <property type="match status" value="1"/>
</dbReference>
<dbReference type="GO" id="GO:0004497">
    <property type="term" value="F:monooxygenase activity"/>
    <property type="evidence" value="ECO:0007669"/>
    <property type="project" value="InterPro"/>
</dbReference>
<evidence type="ECO:0000313" key="8">
    <source>
        <dbReference type="Proteomes" id="UP000255082"/>
    </source>
</evidence>
<dbReference type="GO" id="GO:0020037">
    <property type="term" value="F:heme binding"/>
    <property type="evidence" value="ECO:0007669"/>
    <property type="project" value="InterPro"/>
</dbReference>
<dbReference type="InterPro" id="IPR028098">
    <property type="entry name" value="Glyco_trans_4-like_N"/>
</dbReference>
<dbReference type="EC" id="1.14.-.-" evidence="7"/>
<dbReference type="SUPFAM" id="SSF48264">
    <property type="entry name" value="Cytochrome P450"/>
    <property type="match status" value="1"/>
</dbReference>
<evidence type="ECO:0000313" key="7">
    <source>
        <dbReference type="EMBL" id="SUA42364.1"/>
    </source>
</evidence>
<dbReference type="GO" id="GO:0016705">
    <property type="term" value="F:oxidoreductase activity, acting on paired donors, with incorporation or reduction of molecular oxygen"/>
    <property type="evidence" value="ECO:0007669"/>
    <property type="project" value="InterPro"/>
</dbReference>
<dbReference type="InterPro" id="IPR036396">
    <property type="entry name" value="Cyt_P450_sf"/>
</dbReference>
<reference evidence="7 8" key="1">
    <citation type="submission" date="2018-06" db="EMBL/GenBank/DDBJ databases">
        <authorList>
            <consortium name="Pathogen Informatics"/>
            <person name="Doyle S."/>
        </authorList>
    </citation>
    <scope>NUCLEOTIDE SEQUENCE [LARGE SCALE GENOMIC DNA]</scope>
    <source>
        <strain evidence="7 8">NCTC13184</strain>
    </source>
</reference>
<name>A0A378WPL5_9NOCA</name>
<evidence type="ECO:0000256" key="3">
    <source>
        <dbReference type="ARBA" id="ARBA00022676"/>
    </source>
</evidence>
<gene>
    <name evidence="7" type="ORF">NCTC13184_01719</name>
</gene>
<comment type="cofactor">
    <cofactor evidence="1 5">
        <name>heme</name>
        <dbReference type="ChEBI" id="CHEBI:30413"/>
    </cofactor>
</comment>
<dbReference type="InterPro" id="IPR002401">
    <property type="entry name" value="Cyt_P450_E_grp-I"/>
</dbReference>
<protein>
    <submittedName>
        <fullName evidence="7">Cytochrome P450 120</fullName>
        <ecNumber evidence="7">1.14.-.-</ecNumber>
    </submittedName>
</protein>
<accession>A0A378WPL5</accession>
<dbReference type="Pfam" id="PF13692">
    <property type="entry name" value="Glyco_trans_1_4"/>
    <property type="match status" value="1"/>
</dbReference>
<evidence type="ECO:0000256" key="4">
    <source>
        <dbReference type="ARBA" id="ARBA00022679"/>
    </source>
</evidence>
<dbReference type="Pfam" id="PF00067">
    <property type="entry name" value="p450"/>
    <property type="match status" value="1"/>
</dbReference>
<dbReference type="Proteomes" id="UP000255082">
    <property type="component" value="Unassembled WGS sequence"/>
</dbReference>
<dbReference type="AlphaFoldDB" id="A0A378WPL5"/>
<evidence type="ECO:0000256" key="1">
    <source>
        <dbReference type="ARBA" id="ARBA00001971"/>
    </source>
</evidence>
<organism evidence="7 8">
    <name type="scientific">Nocardia africana</name>
    <dbReference type="NCBI Taxonomy" id="134964"/>
    <lineage>
        <taxon>Bacteria</taxon>
        <taxon>Bacillati</taxon>
        <taxon>Actinomycetota</taxon>
        <taxon>Actinomycetes</taxon>
        <taxon>Mycobacteriales</taxon>
        <taxon>Nocardiaceae</taxon>
        <taxon>Nocardia</taxon>
    </lineage>
</organism>
<keyword evidence="5" id="KW-0479">Metal-binding</keyword>
<comment type="similarity">
    <text evidence="2">Belongs to the cytochrome P450 family.</text>
</comment>
<dbReference type="RefSeq" id="WP_062963422.1">
    <property type="nucleotide sequence ID" value="NZ_JAJFOE010000001.1"/>
</dbReference>
<dbReference type="SUPFAM" id="SSF53756">
    <property type="entry name" value="UDP-Glycosyltransferase/glycogen phosphorylase"/>
    <property type="match status" value="1"/>
</dbReference>
<dbReference type="GO" id="GO:0016757">
    <property type="term" value="F:glycosyltransferase activity"/>
    <property type="evidence" value="ECO:0007669"/>
    <property type="project" value="UniProtKB-KW"/>
</dbReference>
<feature type="binding site" description="axial binding residue" evidence="5">
    <location>
        <position position="818"/>
    </location>
    <ligand>
        <name>heme</name>
        <dbReference type="ChEBI" id="CHEBI:30413"/>
    </ligand>
    <ligandPart>
        <name>Fe</name>
        <dbReference type="ChEBI" id="CHEBI:18248"/>
    </ligandPart>
</feature>
<dbReference type="InterPro" id="IPR017972">
    <property type="entry name" value="Cyt_P450_CS"/>
</dbReference>
<dbReference type="GO" id="GO:0005506">
    <property type="term" value="F:iron ion binding"/>
    <property type="evidence" value="ECO:0007669"/>
    <property type="project" value="InterPro"/>
</dbReference>
<dbReference type="PANTHER" id="PTHR24305:SF166">
    <property type="entry name" value="CYTOCHROME P450 12A4, MITOCHONDRIAL-RELATED"/>
    <property type="match status" value="1"/>
</dbReference>
<dbReference type="PRINTS" id="PR00385">
    <property type="entry name" value="P450"/>
</dbReference>
<dbReference type="PRINTS" id="PR00463">
    <property type="entry name" value="EP450I"/>
</dbReference>
<dbReference type="InterPro" id="IPR001128">
    <property type="entry name" value="Cyt_P450"/>
</dbReference>
<keyword evidence="3" id="KW-0328">Glycosyltransferase</keyword>
<dbReference type="Pfam" id="PF13439">
    <property type="entry name" value="Glyco_transf_4"/>
    <property type="match status" value="1"/>
</dbReference>
<dbReference type="InterPro" id="IPR050121">
    <property type="entry name" value="Cytochrome_P450_monoxygenase"/>
</dbReference>
<dbReference type="PANTHER" id="PTHR24305">
    <property type="entry name" value="CYTOCHROME P450"/>
    <property type="match status" value="1"/>
</dbReference>
<keyword evidence="5" id="KW-0349">Heme</keyword>
<evidence type="ECO:0000256" key="5">
    <source>
        <dbReference type="PIRSR" id="PIRSR602401-1"/>
    </source>
</evidence>
<keyword evidence="4" id="KW-0808">Transferase</keyword>